<name>A0ABT8E8S9_9BACL</name>
<sequence>MARKKTLTDNMKKFAVSYIANRGNIAETAKQIGLSNKTCYGYLQNELVQQEVDHLMSIVPQEKIRSAVQLREELNNMLDPEYKDEMIDLKGNIRKVKPPLRDRVKAVELLGKFQGAFVQKHEVQQAHFVIDLIEEDEEDDRTIIDADYVEL</sequence>
<organism evidence="1 2">
    <name type="scientific">Fictibacillus terranigra</name>
    <dbReference type="NCBI Taxonomy" id="3058424"/>
    <lineage>
        <taxon>Bacteria</taxon>
        <taxon>Bacillati</taxon>
        <taxon>Bacillota</taxon>
        <taxon>Bacilli</taxon>
        <taxon>Bacillales</taxon>
        <taxon>Fictibacillaceae</taxon>
        <taxon>Fictibacillus</taxon>
    </lineage>
</organism>
<dbReference type="Proteomes" id="UP001168694">
    <property type="component" value="Unassembled WGS sequence"/>
</dbReference>
<dbReference type="Pfam" id="PF03592">
    <property type="entry name" value="Terminase_2"/>
    <property type="match status" value="1"/>
</dbReference>
<comment type="caution">
    <text evidence="1">The sequence shown here is derived from an EMBL/GenBank/DDBJ whole genome shotgun (WGS) entry which is preliminary data.</text>
</comment>
<accession>A0ABT8E8S9</accession>
<dbReference type="EMBL" id="JAUHLN010000002">
    <property type="protein sequence ID" value="MDN4074321.1"/>
    <property type="molecule type" value="Genomic_DNA"/>
</dbReference>
<dbReference type="RefSeq" id="WP_290400386.1">
    <property type="nucleotide sequence ID" value="NZ_JAUHLN010000002.1"/>
</dbReference>
<proteinExistence type="predicted"/>
<gene>
    <name evidence="1" type="ORF">QYF49_15125</name>
</gene>
<evidence type="ECO:0000313" key="2">
    <source>
        <dbReference type="Proteomes" id="UP001168694"/>
    </source>
</evidence>
<dbReference type="InterPro" id="IPR005335">
    <property type="entry name" value="Terminase_ssu"/>
</dbReference>
<keyword evidence="2" id="KW-1185">Reference proteome</keyword>
<reference evidence="1" key="1">
    <citation type="submission" date="2023-06" db="EMBL/GenBank/DDBJ databases">
        <title>Draft Genome Sequences of Representative Paenibacillus Polymyxa, Bacillus cereus, Fictibacillus sp., and Brevibacillus agri Strains Isolated from Amazonian Dark Earth.</title>
        <authorList>
            <person name="Pellegrinetti T.A."/>
            <person name="Cunha I.C.M."/>
            <person name="Chaves M.G."/>
            <person name="Freitas A.S."/>
            <person name="Silva A.V.R."/>
            <person name="Tsai S.M."/>
            <person name="Mendes L.W."/>
        </authorList>
    </citation>
    <scope>NUCLEOTIDE SEQUENCE</scope>
    <source>
        <strain evidence="1">CENA-BCM004</strain>
    </source>
</reference>
<evidence type="ECO:0000313" key="1">
    <source>
        <dbReference type="EMBL" id="MDN4074321.1"/>
    </source>
</evidence>
<protein>
    <submittedName>
        <fullName evidence="1">Terminase small subunit</fullName>
    </submittedName>
</protein>